<name>A0ABQ8GLJ0_9PEZI</name>
<dbReference type="EMBL" id="JAGTJR010000007">
    <property type="protein sequence ID" value="KAH7057089.1"/>
    <property type="molecule type" value="Genomic_DNA"/>
</dbReference>
<dbReference type="Gene3D" id="3.40.390.10">
    <property type="entry name" value="Collagenase (Catalytic Domain)"/>
    <property type="match status" value="1"/>
</dbReference>
<keyword evidence="1" id="KW-0732">Signal</keyword>
<keyword evidence="3" id="KW-1185">Reference proteome</keyword>
<dbReference type="InterPro" id="IPR024079">
    <property type="entry name" value="MetalloPept_cat_dom_sf"/>
</dbReference>
<accession>A0ABQ8GLJ0</accession>
<evidence type="ECO:0000313" key="3">
    <source>
        <dbReference type="Proteomes" id="UP000774617"/>
    </source>
</evidence>
<reference evidence="2 3" key="1">
    <citation type="journal article" date="2021" name="Nat. Commun.">
        <title>Genetic determinants of endophytism in the Arabidopsis root mycobiome.</title>
        <authorList>
            <person name="Mesny F."/>
            <person name="Miyauchi S."/>
            <person name="Thiergart T."/>
            <person name="Pickel B."/>
            <person name="Atanasova L."/>
            <person name="Karlsson M."/>
            <person name="Huettel B."/>
            <person name="Barry K.W."/>
            <person name="Haridas S."/>
            <person name="Chen C."/>
            <person name="Bauer D."/>
            <person name="Andreopoulos W."/>
            <person name="Pangilinan J."/>
            <person name="LaButti K."/>
            <person name="Riley R."/>
            <person name="Lipzen A."/>
            <person name="Clum A."/>
            <person name="Drula E."/>
            <person name="Henrissat B."/>
            <person name="Kohler A."/>
            <person name="Grigoriev I.V."/>
            <person name="Martin F.M."/>
            <person name="Hacquard S."/>
        </authorList>
    </citation>
    <scope>NUCLEOTIDE SEQUENCE [LARGE SCALE GENOMIC DNA]</scope>
    <source>
        <strain evidence="2 3">MPI-SDFR-AT-0080</strain>
    </source>
</reference>
<feature type="signal peptide" evidence="1">
    <location>
        <begin position="1"/>
        <end position="20"/>
    </location>
</feature>
<evidence type="ECO:0008006" key="4">
    <source>
        <dbReference type="Google" id="ProtNLM"/>
    </source>
</evidence>
<sequence>MKLQTGILCLSSALVRVAHSWQLDASCSGDDQVESLVRNAMNSAFGMAETAVNALDNEQGNQDVKNVLKWLFLKDDDNSDPIVLRDVRSSLTGISTMSAEVTTGQPGWTDVKVYCDMGRFEGNQRDDGRWYDPDIEEVIDPKGTSDVDWQDCKDFLPTTFAYTHNPRGQKFSQVQICPWFLGWAKGKEFNSWEDVQTKAKVFNWAVPKLTSGWPLTAIDAASLFDKVLLHELTHTRSGGSTTDVGGGSNPLFGGARYGWRECKSLAQKGADPNDRDQAPQRNADSIALLGSAMRFLHLEENPKRVKENGAMEEITPNPSKNKRWPDLVDPMFSLDKRFAEPGRFIKVVKAGAVL</sequence>
<evidence type="ECO:0000313" key="2">
    <source>
        <dbReference type="EMBL" id="KAH7057089.1"/>
    </source>
</evidence>
<proteinExistence type="predicted"/>
<dbReference type="Proteomes" id="UP000774617">
    <property type="component" value="Unassembled WGS sequence"/>
</dbReference>
<organism evidence="2 3">
    <name type="scientific">Macrophomina phaseolina</name>
    <dbReference type="NCBI Taxonomy" id="35725"/>
    <lineage>
        <taxon>Eukaryota</taxon>
        <taxon>Fungi</taxon>
        <taxon>Dikarya</taxon>
        <taxon>Ascomycota</taxon>
        <taxon>Pezizomycotina</taxon>
        <taxon>Dothideomycetes</taxon>
        <taxon>Dothideomycetes incertae sedis</taxon>
        <taxon>Botryosphaeriales</taxon>
        <taxon>Botryosphaeriaceae</taxon>
        <taxon>Macrophomina</taxon>
    </lineage>
</organism>
<protein>
    <recommendedName>
        <fullName evidence="4">Lysine-specific metallo-endopeptidase domain-containing protein</fullName>
    </recommendedName>
</protein>
<feature type="chain" id="PRO_5047009324" description="Lysine-specific metallo-endopeptidase domain-containing protein" evidence="1">
    <location>
        <begin position="21"/>
        <end position="354"/>
    </location>
</feature>
<comment type="caution">
    <text evidence="2">The sequence shown here is derived from an EMBL/GenBank/DDBJ whole genome shotgun (WGS) entry which is preliminary data.</text>
</comment>
<evidence type="ECO:0000256" key="1">
    <source>
        <dbReference type="SAM" id="SignalP"/>
    </source>
</evidence>
<gene>
    <name evidence="2" type="ORF">B0J12DRAFT_737904</name>
</gene>